<dbReference type="InterPro" id="IPR011009">
    <property type="entry name" value="Kinase-like_dom_sf"/>
</dbReference>
<keyword evidence="3" id="KW-1185">Reference proteome</keyword>
<dbReference type="InterPro" id="IPR051678">
    <property type="entry name" value="AGP_Transferase"/>
</dbReference>
<dbReference type="PANTHER" id="PTHR21310">
    <property type="entry name" value="AMINOGLYCOSIDE PHOSPHOTRANSFERASE-RELATED-RELATED"/>
    <property type="match status" value="1"/>
</dbReference>
<reference evidence="2" key="2">
    <citation type="submission" date="2024-03" db="EMBL/GenBank/DDBJ databases">
        <title>The Genome Sequence of Enterococcus sp. DIV0242b.</title>
        <authorList>
            <consortium name="The Broad Institute Genomics Platform"/>
            <consortium name="The Broad Institute Microbial Omics Core"/>
            <consortium name="The Broad Institute Genomic Center for Infectious Diseases"/>
            <person name="Earl A."/>
            <person name="Manson A."/>
            <person name="Gilmore M."/>
            <person name="Schwartman J."/>
            <person name="Shea T."/>
            <person name="Abouelleil A."/>
            <person name="Cao P."/>
            <person name="Chapman S."/>
            <person name="Cusick C."/>
            <person name="Young S."/>
            <person name="Neafsey D."/>
            <person name="Nusbaum C."/>
            <person name="Birren B."/>
        </authorList>
    </citation>
    <scope>NUCLEOTIDE SEQUENCE</scope>
    <source>
        <strain evidence="2">9E7_DIV0242</strain>
    </source>
</reference>
<evidence type="ECO:0000259" key="1">
    <source>
        <dbReference type="Pfam" id="PF01636"/>
    </source>
</evidence>
<organism evidence="2 3">
    <name type="scientific">Candidatus Enterococcus clewellii</name>
    <dbReference type="NCBI Taxonomy" id="1834193"/>
    <lineage>
        <taxon>Bacteria</taxon>
        <taxon>Bacillati</taxon>
        <taxon>Bacillota</taxon>
        <taxon>Bacilli</taxon>
        <taxon>Lactobacillales</taxon>
        <taxon>Enterococcaceae</taxon>
        <taxon>Enterococcus</taxon>
    </lineage>
</organism>
<dbReference type="SUPFAM" id="SSF56112">
    <property type="entry name" value="Protein kinase-like (PK-like)"/>
    <property type="match status" value="1"/>
</dbReference>
<protein>
    <recommendedName>
        <fullName evidence="1">Aminoglycoside phosphotransferase domain-containing protein</fullName>
    </recommendedName>
</protein>
<reference evidence="2" key="1">
    <citation type="submission" date="2017-05" db="EMBL/GenBank/DDBJ databases">
        <authorList>
            <consortium name="The Broad Institute Genomics Platform"/>
            <consortium name="The Broad Institute Genomic Center for Infectious Diseases"/>
            <person name="Earl A."/>
            <person name="Manson A."/>
            <person name="Schwartman J."/>
            <person name="Gilmore M."/>
            <person name="Abouelleil A."/>
            <person name="Cao P."/>
            <person name="Chapman S."/>
            <person name="Cusick C."/>
            <person name="Shea T."/>
            <person name="Young S."/>
            <person name="Neafsey D."/>
            <person name="Nusbaum C."/>
            <person name="Birren B."/>
        </authorList>
    </citation>
    <scope>NUCLEOTIDE SEQUENCE</scope>
    <source>
        <strain evidence="2">9E7_DIV0242</strain>
    </source>
</reference>
<dbReference type="Gene3D" id="3.30.200.20">
    <property type="entry name" value="Phosphorylase Kinase, domain 1"/>
    <property type="match status" value="1"/>
</dbReference>
<dbReference type="PANTHER" id="PTHR21310:SF15">
    <property type="entry name" value="AMINOGLYCOSIDE PHOSPHOTRANSFERASE DOMAIN-CONTAINING PROTEIN"/>
    <property type="match status" value="1"/>
</dbReference>
<gene>
    <name evidence="2" type="ORF">A5888_000395</name>
</gene>
<evidence type="ECO:0000313" key="2">
    <source>
        <dbReference type="EMBL" id="WYJ88676.1"/>
    </source>
</evidence>
<dbReference type="Proteomes" id="UP000195141">
    <property type="component" value="Chromosome"/>
</dbReference>
<evidence type="ECO:0000313" key="3">
    <source>
        <dbReference type="Proteomes" id="UP000195141"/>
    </source>
</evidence>
<proteinExistence type="predicted"/>
<feature type="domain" description="Aminoglycoside phosphotransferase" evidence="1">
    <location>
        <begin position="20"/>
        <end position="249"/>
    </location>
</feature>
<name>A0AAQ3XYW7_9ENTE</name>
<dbReference type="AlphaFoldDB" id="A0AAQ3XYW7"/>
<dbReference type="EMBL" id="CP147247">
    <property type="protein sequence ID" value="WYJ88676.1"/>
    <property type="molecule type" value="Genomic_DNA"/>
</dbReference>
<sequence>MSKAEKIQNDYPSFTIESMQYLSSGYDSEAYSVNEDLIFKFPKHGKAAVNLYKEAHVLLEIRDRLPIKVPEVKFLGKAENEGAMAFVGYEKLTGEQMTPELIDSLSEERMDELAQEIAAFFKALHSINLKSPIDGLPLDKKAKASKEFEVIKSVAFPVVSEEIREQITMIYACILTTIYTEPSCLVHNDFGASNIFFDRQTNKLCGIIDFGDIAIYDKDIDFVCLLQSQEEGFDQAFVDKVLTYYGHQNRKLLEKKNAFNQFYAQLENVVLGHVFEMEGLLEESLENLRLGIVGYEKHILIEKNYRYYI</sequence>
<dbReference type="Pfam" id="PF01636">
    <property type="entry name" value="APH"/>
    <property type="match status" value="1"/>
</dbReference>
<dbReference type="RefSeq" id="WP_339101874.1">
    <property type="nucleotide sequence ID" value="NZ_CP147247.1"/>
</dbReference>
<dbReference type="Gene3D" id="3.90.1200.10">
    <property type="match status" value="1"/>
</dbReference>
<accession>A0AAQ3XYW7</accession>
<dbReference type="InterPro" id="IPR002575">
    <property type="entry name" value="Aminoglycoside_PTrfase"/>
</dbReference>